<sequence length="190" mass="21945">MSLNAAKAELRSADRSLSNMKAAPNFEIFEEEWRDFLNCIEKVWNKTERGCQSFRDKFQPWQGQFSRERKKDALLKYVKQARDADNHSIQEVAEVKPGSRTIDFVNPKGGYIESMKIVNGNIVEFKGDPIVVQDHPPTVVALKVKNNGNWYNPPREHKGLQLKTQHPVEIAELALTYYRNFVTEAEAKFF</sequence>
<evidence type="ECO:0000313" key="1">
    <source>
        <dbReference type="EMBL" id="PME74989.1"/>
    </source>
</evidence>
<dbReference type="Proteomes" id="UP000235778">
    <property type="component" value="Unassembled WGS sequence"/>
</dbReference>
<dbReference type="EMBL" id="MCSI01000006">
    <property type="protein sequence ID" value="PME74989.1"/>
    <property type="molecule type" value="Genomic_DNA"/>
</dbReference>
<gene>
    <name evidence="1" type="ORF">BCV30_20915</name>
</gene>
<protein>
    <submittedName>
        <fullName evidence="1">Uncharacterized protein</fullName>
    </submittedName>
</protein>
<reference evidence="2" key="1">
    <citation type="submission" date="2016-07" db="EMBL/GenBank/DDBJ databases">
        <title>Nontailed viruses are major unrecognized killers of bacteria in the ocean.</title>
        <authorList>
            <person name="Kauffman K."/>
            <person name="Hussain F."/>
            <person name="Yang J."/>
            <person name="Arevalo P."/>
            <person name="Brown J."/>
            <person name="Cutler M."/>
            <person name="Kelly L."/>
            <person name="Polz M.F."/>
        </authorList>
    </citation>
    <scope>NUCLEOTIDE SEQUENCE [LARGE SCALE GENOMIC DNA]</scope>
    <source>
        <strain evidence="2">10N.286.55.C1</strain>
    </source>
</reference>
<dbReference type="AlphaFoldDB" id="A0A2N7C781"/>
<comment type="caution">
    <text evidence="1">The sequence shown here is derived from an EMBL/GenBank/DDBJ whole genome shotgun (WGS) entry which is preliminary data.</text>
</comment>
<evidence type="ECO:0000313" key="2">
    <source>
        <dbReference type="Proteomes" id="UP000235778"/>
    </source>
</evidence>
<name>A0A2N7C781_9VIBR</name>
<organism evidence="1 2">
    <name type="scientific">Vibrio lentus</name>
    <dbReference type="NCBI Taxonomy" id="136468"/>
    <lineage>
        <taxon>Bacteria</taxon>
        <taxon>Pseudomonadati</taxon>
        <taxon>Pseudomonadota</taxon>
        <taxon>Gammaproteobacteria</taxon>
        <taxon>Vibrionales</taxon>
        <taxon>Vibrionaceae</taxon>
        <taxon>Vibrio</taxon>
    </lineage>
</organism>
<dbReference type="RefSeq" id="WP_025818894.1">
    <property type="nucleotide sequence ID" value="NZ_MCSH01000003.1"/>
</dbReference>
<accession>A0A2N7C781</accession>
<proteinExistence type="predicted"/>